<name>K6ZXB7_9ALTE</name>
<sequence>MQMEKEPMLSLPFKTSSYHLDESHMQQLAQKWVTLQGKANSSAFIAWFWIERWLAQKNLSTHNCLCVEVKQGQDTVGLALFGIKTKKVFWGLSFNQYFLHKSGNIKEDQTWIEHNTFLLHKDYEQQLAAEICQQLAKIEQLDDIKIGLSSPDFINKLNFVDFKIRTELSSPAYLANLAGLTSLDDYLATLSKNTRSHIKRSIKILNEKSPLRLVLATDATEKNTLLKNIADLHRIKWRSTVYGSGFDNPCFYNFHQGLIQDENSAQNCRLYTLYQDDIALGHLYLLTQGDRWSFYLSALNFNEDNRIKVGLVIHSLVIEQAIKQGVTVYDFLAGEAQYKNSLSNAPPYEQHIYCFYRNKPLLLLRERLRKCKRIIFGGLFSSLRMKLND</sequence>
<dbReference type="STRING" id="1129794.C427_4172"/>
<dbReference type="HOGENOM" id="CLU_046277_4_0_6"/>
<dbReference type="PATRIC" id="fig|1129794.4.peg.4153"/>
<keyword evidence="3" id="KW-1185">Reference proteome</keyword>
<dbReference type="SUPFAM" id="SSF55729">
    <property type="entry name" value="Acyl-CoA N-acyltransferases (Nat)"/>
    <property type="match status" value="1"/>
</dbReference>
<feature type="domain" description="BioF2-like acetyltransferase" evidence="1">
    <location>
        <begin position="192"/>
        <end position="339"/>
    </location>
</feature>
<dbReference type="Pfam" id="PF13480">
    <property type="entry name" value="Acetyltransf_6"/>
    <property type="match status" value="1"/>
</dbReference>
<protein>
    <recommendedName>
        <fullName evidence="1">BioF2-like acetyltransferase domain-containing protein</fullName>
    </recommendedName>
</protein>
<dbReference type="OrthoDB" id="9808976at2"/>
<evidence type="ECO:0000259" key="1">
    <source>
        <dbReference type="Pfam" id="PF13480"/>
    </source>
</evidence>
<dbReference type="KEGG" id="gps:C427_4172"/>
<dbReference type="Gene3D" id="3.40.630.30">
    <property type="match status" value="1"/>
</dbReference>
<organism evidence="2 3">
    <name type="scientific">Paraglaciecola psychrophila 170</name>
    <dbReference type="NCBI Taxonomy" id="1129794"/>
    <lineage>
        <taxon>Bacteria</taxon>
        <taxon>Pseudomonadati</taxon>
        <taxon>Pseudomonadota</taxon>
        <taxon>Gammaproteobacteria</taxon>
        <taxon>Alteromonadales</taxon>
        <taxon>Alteromonadaceae</taxon>
        <taxon>Paraglaciecola</taxon>
    </lineage>
</organism>
<dbReference type="AlphaFoldDB" id="K6ZXB7"/>
<dbReference type="InterPro" id="IPR016181">
    <property type="entry name" value="Acyl_CoA_acyltransferase"/>
</dbReference>
<evidence type="ECO:0000313" key="3">
    <source>
        <dbReference type="Proteomes" id="UP000011864"/>
    </source>
</evidence>
<accession>K6ZXB7</accession>
<dbReference type="eggNOG" id="COG5653">
    <property type="taxonomic scope" value="Bacteria"/>
</dbReference>
<dbReference type="Proteomes" id="UP000011864">
    <property type="component" value="Chromosome"/>
</dbReference>
<proteinExistence type="predicted"/>
<reference evidence="2 3" key="1">
    <citation type="journal article" date="2013" name="Genome Announc.">
        <title>Complete Genome Sequence of Glaciecola psychrophila Strain 170T.</title>
        <authorList>
            <person name="Yin J."/>
            <person name="Chen J."/>
            <person name="Liu G."/>
            <person name="Yu Y."/>
            <person name="Song L."/>
            <person name="Wang X."/>
            <person name="Qu X."/>
        </authorList>
    </citation>
    <scope>NUCLEOTIDE SEQUENCE [LARGE SCALE GENOMIC DNA]</scope>
    <source>
        <strain evidence="2 3">170</strain>
    </source>
</reference>
<gene>
    <name evidence="2" type="ORF">C427_4172</name>
</gene>
<dbReference type="InterPro" id="IPR038740">
    <property type="entry name" value="BioF2-like_GNAT_dom"/>
</dbReference>
<dbReference type="EMBL" id="CP003837">
    <property type="protein sequence ID" value="AGH46277.1"/>
    <property type="molecule type" value="Genomic_DNA"/>
</dbReference>
<evidence type="ECO:0000313" key="2">
    <source>
        <dbReference type="EMBL" id="AGH46277.1"/>
    </source>
</evidence>